<dbReference type="PANTHER" id="PTHR33741">
    <property type="entry name" value="TRANSMEMBRANE PROTEIN DDB_G0269096-RELATED"/>
    <property type="match status" value="1"/>
</dbReference>
<accession>A0ABX0R9E0</accession>
<proteinExistence type="predicted"/>
<gene>
    <name evidence="3" type="ORF">F3J40_08860</name>
</gene>
<reference evidence="3 4" key="1">
    <citation type="journal article" date="2019" name="bioRxiv">
        <title>Bacteria contribute to plant secondary compound degradation in a generalist herbivore system.</title>
        <authorList>
            <person name="Francoeur C.B."/>
            <person name="Khadempour L."/>
            <person name="Moreira-Soto R.D."/>
            <person name="Gotting K."/>
            <person name="Book A.J."/>
            <person name="Pinto-Tomas A.A."/>
            <person name="Keefover-Ring K."/>
            <person name="Currie C.R."/>
        </authorList>
    </citation>
    <scope>NUCLEOTIDE SEQUENCE [LARGE SCALE GENOMIC DNA]</scope>
    <source>
        <strain evidence="3">Acro-835</strain>
    </source>
</reference>
<name>A0ABX0R9E0_9GAMM</name>
<organism evidence="3 4">
    <name type="scientific">Candidatus Pantoea multigeneris</name>
    <dbReference type="NCBI Taxonomy" id="2608357"/>
    <lineage>
        <taxon>Bacteria</taxon>
        <taxon>Pseudomonadati</taxon>
        <taxon>Pseudomonadota</taxon>
        <taxon>Gammaproteobacteria</taxon>
        <taxon>Enterobacterales</taxon>
        <taxon>Erwiniaceae</taxon>
        <taxon>Pantoea</taxon>
    </lineage>
</organism>
<dbReference type="RefSeq" id="WP_167013864.1">
    <property type="nucleotide sequence ID" value="NZ_VWXF01000003.1"/>
</dbReference>
<feature type="transmembrane region" description="Helical" evidence="1">
    <location>
        <begin position="15"/>
        <end position="36"/>
    </location>
</feature>
<feature type="transmembrane region" description="Helical" evidence="1">
    <location>
        <begin position="71"/>
        <end position="88"/>
    </location>
</feature>
<evidence type="ECO:0000259" key="2">
    <source>
        <dbReference type="Pfam" id="PF04982"/>
    </source>
</evidence>
<feature type="domain" description="HPP transmembrane region" evidence="2">
    <location>
        <begin position="13"/>
        <end position="163"/>
    </location>
</feature>
<keyword evidence="1" id="KW-0812">Transmembrane</keyword>
<feature type="transmembrane region" description="Helical" evidence="1">
    <location>
        <begin position="130"/>
        <end position="153"/>
    </location>
</feature>
<dbReference type="PANTHER" id="PTHR33741:SF5">
    <property type="entry name" value="TRANSMEMBRANE PROTEIN DDB_G0269096-RELATED"/>
    <property type="match status" value="1"/>
</dbReference>
<dbReference type="Pfam" id="PF04982">
    <property type="entry name" value="TM_HPP"/>
    <property type="match status" value="1"/>
</dbReference>
<dbReference type="EMBL" id="VWXF01000003">
    <property type="protein sequence ID" value="NIF21702.1"/>
    <property type="molecule type" value="Genomic_DNA"/>
</dbReference>
<evidence type="ECO:0000313" key="3">
    <source>
        <dbReference type="EMBL" id="NIF21702.1"/>
    </source>
</evidence>
<keyword evidence="4" id="KW-1185">Reference proteome</keyword>
<keyword evidence="1" id="KW-1133">Transmembrane helix</keyword>
<protein>
    <submittedName>
        <fullName evidence="3">HPP family protein</fullName>
    </submittedName>
</protein>
<sequence>MRKLLGGGALPPKAGFFHLFKGFLGGTLGILLLGYLSQLSGESWLMAPLGATCVLLFAVSASPLAQPRNVIGGHLLTAAIGIAALHLFGDALPVLAIAVGLSIFVMQYTRTVHPPAGANPVVIMLAGHDVGWHFLLTPVLAGSVALVVIASVLNNLGKANRWPHYWHGLGQTKE</sequence>
<feature type="transmembrane region" description="Helical" evidence="1">
    <location>
        <begin position="93"/>
        <end position="110"/>
    </location>
</feature>
<feature type="transmembrane region" description="Helical" evidence="1">
    <location>
        <begin position="43"/>
        <end position="65"/>
    </location>
</feature>
<dbReference type="Proteomes" id="UP001515683">
    <property type="component" value="Unassembled WGS sequence"/>
</dbReference>
<keyword evidence="1" id="KW-0472">Membrane</keyword>
<evidence type="ECO:0000313" key="4">
    <source>
        <dbReference type="Proteomes" id="UP001515683"/>
    </source>
</evidence>
<dbReference type="InterPro" id="IPR007065">
    <property type="entry name" value="HPP"/>
</dbReference>
<comment type="caution">
    <text evidence="3">The sequence shown here is derived from an EMBL/GenBank/DDBJ whole genome shotgun (WGS) entry which is preliminary data.</text>
</comment>
<dbReference type="InterPro" id="IPR058581">
    <property type="entry name" value="TM_HPP"/>
</dbReference>
<evidence type="ECO:0000256" key="1">
    <source>
        <dbReference type="SAM" id="Phobius"/>
    </source>
</evidence>